<protein>
    <submittedName>
        <fullName evidence="1">Uncharacterized protein</fullName>
    </submittedName>
</protein>
<organism evidence="1 2">
    <name type="scientific">Cichorium intybus</name>
    <name type="common">Chicory</name>
    <dbReference type="NCBI Taxonomy" id="13427"/>
    <lineage>
        <taxon>Eukaryota</taxon>
        <taxon>Viridiplantae</taxon>
        <taxon>Streptophyta</taxon>
        <taxon>Embryophyta</taxon>
        <taxon>Tracheophyta</taxon>
        <taxon>Spermatophyta</taxon>
        <taxon>Magnoliopsida</taxon>
        <taxon>eudicotyledons</taxon>
        <taxon>Gunneridae</taxon>
        <taxon>Pentapetalae</taxon>
        <taxon>asterids</taxon>
        <taxon>campanulids</taxon>
        <taxon>Asterales</taxon>
        <taxon>Asteraceae</taxon>
        <taxon>Cichorioideae</taxon>
        <taxon>Cichorieae</taxon>
        <taxon>Cichoriinae</taxon>
        <taxon>Cichorium</taxon>
    </lineage>
</organism>
<accession>A0ACB9D2C6</accession>
<dbReference type="EMBL" id="CM042013">
    <property type="protein sequence ID" value="KAI3740752.1"/>
    <property type="molecule type" value="Genomic_DNA"/>
</dbReference>
<comment type="caution">
    <text evidence="1">The sequence shown here is derived from an EMBL/GenBank/DDBJ whole genome shotgun (WGS) entry which is preliminary data.</text>
</comment>
<gene>
    <name evidence="1" type="ORF">L2E82_31225</name>
</gene>
<reference evidence="1 2" key="2">
    <citation type="journal article" date="2022" name="Mol. Ecol. Resour.">
        <title>The genomes of chicory, endive, great burdock and yacon provide insights into Asteraceae paleo-polyploidization history and plant inulin production.</title>
        <authorList>
            <person name="Fan W."/>
            <person name="Wang S."/>
            <person name="Wang H."/>
            <person name="Wang A."/>
            <person name="Jiang F."/>
            <person name="Liu H."/>
            <person name="Zhao H."/>
            <person name="Xu D."/>
            <person name="Zhang Y."/>
        </authorList>
    </citation>
    <scope>NUCLEOTIDE SEQUENCE [LARGE SCALE GENOMIC DNA]</scope>
    <source>
        <strain evidence="2">cv. Punajuju</strain>
        <tissue evidence="1">Leaves</tissue>
    </source>
</reference>
<reference evidence="2" key="1">
    <citation type="journal article" date="2022" name="Mol. Ecol. Resour.">
        <title>The genomes of chicory, endive, great burdock and yacon provide insights into Asteraceae palaeo-polyploidization history and plant inulin production.</title>
        <authorList>
            <person name="Fan W."/>
            <person name="Wang S."/>
            <person name="Wang H."/>
            <person name="Wang A."/>
            <person name="Jiang F."/>
            <person name="Liu H."/>
            <person name="Zhao H."/>
            <person name="Xu D."/>
            <person name="Zhang Y."/>
        </authorList>
    </citation>
    <scope>NUCLEOTIDE SEQUENCE [LARGE SCALE GENOMIC DNA]</scope>
    <source>
        <strain evidence="2">cv. Punajuju</strain>
    </source>
</reference>
<name>A0ACB9D2C6_CICIN</name>
<keyword evidence="2" id="KW-1185">Reference proteome</keyword>
<evidence type="ECO:0000313" key="2">
    <source>
        <dbReference type="Proteomes" id="UP001055811"/>
    </source>
</evidence>
<sequence>MLRLWMLVMGRLKRTIRTRDVGSPLQIGEIQAVSREACFAALERAEYAGMQVETKPVPSMEDLRSVLSGDNVYRMAASEAFPFYNKTHLISLQFPARSADIVNVPEKGARKHPRDENI</sequence>
<evidence type="ECO:0000313" key="1">
    <source>
        <dbReference type="EMBL" id="KAI3740752.1"/>
    </source>
</evidence>
<dbReference type="Proteomes" id="UP001055811">
    <property type="component" value="Linkage Group LG05"/>
</dbReference>
<proteinExistence type="predicted"/>